<gene>
    <name evidence="2" type="ORF">JZX89_00045</name>
</gene>
<dbReference type="Proteomes" id="UP000664699">
    <property type="component" value="Unassembled WGS sequence"/>
</dbReference>
<reference evidence="2 3" key="1">
    <citation type="submission" date="2021-03" db="EMBL/GenBank/DDBJ databases">
        <title>Whole genome sequence of Agrobacterium sp. strain Rnr.</title>
        <authorList>
            <person name="Mafakheri H."/>
            <person name="Taghavi S.M."/>
            <person name="Nemanja K."/>
            <person name="Osdaghi E."/>
        </authorList>
    </citation>
    <scope>NUCLEOTIDE SEQUENCE [LARGE SCALE GENOMIC DNA]</scope>
    <source>
        <strain evidence="2 3">Rnr</strain>
    </source>
</reference>
<dbReference type="RefSeq" id="WP_207132713.1">
    <property type="nucleotide sequence ID" value="NZ_JAFLNA010000001.1"/>
</dbReference>
<feature type="compositionally biased region" description="Basic and acidic residues" evidence="1">
    <location>
        <begin position="1"/>
        <end position="18"/>
    </location>
</feature>
<evidence type="ECO:0000256" key="1">
    <source>
        <dbReference type="SAM" id="MobiDB-lite"/>
    </source>
</evidence>
<organism evidence="2 3">
    <name type="scientific">Agrobacterium burrii</name>
    <dbReference type="NCBI Taxonomy" id="2815339"/>
    <lineage>
        <taxon>Bacteria</taxon>
        <taxon>Pseudomonadati</taxon>
        <taxon>Pseudomonadota</taxon>
        <taxon>Alphaproteobacteria</taxon>
        <taxon>Hyphomicrobiales</taxon>
        <taxon>Rhizobiaceae</taxon>
        <taxon>Rhizobium/Agrobacterium group</taxon>
        <taxon>Agrobacterium</taxon>
        <taxon>Agrobacterium tumefaciens complex</taxon>
    </lineage>
</organism>
<proteinExistence type="predicted"/>
<evidence type="ECO:0000313" key="3">
    <source>
        <dbReference type="Proteomes" id="UP000664699"/>
    </source>
</evidence>
<comment type="caution">
    <text evidence="2">The sequence shown here is derived from an EMBL/GenBank/DDBJ whole genome shotgun (WGS) entry which is preliminary data.</text>
</comment>
<name>A0ABS3EB04_9HYPH</name>
<protein>
    <submittedName>
        <fullName evidence="2">Uncharacterized protein</fullName>
    </submittedName>
</protein>
<dbReference type="EMBL" id="JAFLNA010000001">
    <property type="protein sequence ID" value="MBO0129135.1"/>
    <property type="molecule type" value="Genomic_DNA"/>
</dbReference>
<feature type="region of interest" description="Disordered" evidence="1">
    <location>
        <begin position="41"/>
        <end position="64"/>
    </location>
</feature>
<sequence length="103" mass="11432">MSKNVFEKLAQREHENDTKLGMPSTDAAHFDRRMHLMSSITGGNGWSKLPKEPRKFADGTTRGVRKRAARAAANSKVSENRLPIYMHSAARRRAAADALRVAA</sequence>
<feature type="region of interest" description="Disordered" evidence="1">
    <location>
        <begin position="1"/>
        <end position="25"/>
    </location>
</feature>
<accession>A0ABS3EB04</accession>
<keyword evidence="3" id="KW-1185">Reference proteome</keyword>
<evidence type="ECO:0000313" key="2">
    <source>
        <dbReference type="EMBL" id="MBO0129135.1"/>
    </source>
</evidence>